<evidence type="ECO:0000313" key="3">
    <source>
        <dbReference type="EMBL" id="QNM03726.1"/>
    </source>
</evidence>
<dbReference type="Proteomes" id="UP000515981">
    <property type="component" value="Chromosome"/>
</dbReference>
<protein>
    <submittedName>
        <fullName evidence="3">DUF4405 domain-containing protein</fullName>
    </submittedName>
</protein>
<dbReference type="Pfam" id="PF14358">
    <property type="entry name" value="DUF4405"/>
    <property type="match status" value="1"/>
</dbReference>
<feature type="transmembrane region" description="Helical" evidence="1">
    <location>
        <begin position="71"/>
        <end position="91"/>
    </location>
</feature>
<dbReference type="RefSeq" id="WP_249326914.1">
    <property type="nucleotide sequence ID" value="NZ_CP060633.1"/>
</dbReference>
<dbReference type="KEGG" id="ssun:H9Q77_06475"/>
<gene>
    <name evidence="3" type="ORF">H9Q77_06475</name>
</gene>
<sequence length="225" mass="25946">MNKNLKIRLLADSGMTLALLLLMSYQLVGEKAHEWIGMAMFLLVIGHHVLNRRWMGNITRGKYTVHRILQTVIVILLALTMIGSMVSGILLSNYIFRFVRIKGVANLARSIHILCAYWGFLFMAVHLGLHWNMMLRILEKVFPMKGIAKIPGLLIVVYGGYAFYKRGIVNYLFLKSHFVFFGPQESLGLFLPDYIAMMGMIVFVTYYGDRLLFGDKGIIWHIWRR</sequence>
<keyword evidence="1" id="KW-0812">Transmembrane</keyword>
<feature type="transmembrane region" description="Helical" evidence="1">
    <location>
        <begin position="150"/>
        <end position="169"/>
    </location>
</feature>
<feature type="domain" description="Flavinylation-associated cytochrome" evidence="2">
    <location>
        <begin position="73"/>
        <end position="131"/>
    </location>
</feature>
<accession>A0A7G9FYU4</accession>
<keyword evidence="1" id="KW-0472">Membrane</keyword>
<dbReference type="SUPFAM" id="SSF81342">
    <property type="entry name" value="Transmembrane di-heme cytochromes"/>
    <property type="match status" value="1"/>
</dbReference>
<feature type="transmembrane region" description="Helical" evidence="1">
    <location>
        <begin position="7"/>
        <end position="26"/>
    </location>
</feature>
<proteinExistence type="predicted"/>
<dbReference type="InterPro" id="IPR016174">
    <property type="entry name" value="Di-haem_cyt_TM"/>
</dbReference>
<reference evidence="3 4" key="1">
    <citation type="submission" date="2020-08" db="EMBL/GenBank/DDBJ databases">
        <authorList>
            <person name="Liu C."/>
            <person name="Sun Q."/>
        </authorList>
    </citation>
    <scope>NUCLEOTIDE SEQUENCE [LARGE SCALE GENOMIC DNA]</scope>
    <source>
        <strain evidence="3 4">NSJ-8</strain>
    </source>
</reference>
<dbReference type="AlphaFoldDB" id="A0A7G9FYU4"/>
<dbReference type="InterPro" id="IPR025517">
    <property type="entry name" value="DUF4405"/>
</dbReference>
<feature type="transmembrane region" description="Helical" evidence="1">
    <location>
        <begin position="189"/>
        <end position="208"/>
    </location>
</feature>
<evidence type="ECO:0000313" key="4">
    <source>
        <dbReference type="Proteomes" id="UP000515981"/>
    </source>
</evidence>
<dbReference type="GO" id="GO:0022904">
    <property type="term" value="P:respiratory electron transport chain"/>
    <property type="evidence" value="ECO:0007669"/>
    <property type="project" value="InterPro"/>
</dbReference>
<keyword evidence="1" id="KW-1133">Transmembrane helix</keyword>
<dbReference type="EMBL" id="CP060633">
    <property type="protein sequence ID" value="QNM03726.1"/>
    <property type="molecule type" value="Genomic_DNA"/>
</dbReference>
<evidence type="ECO:0000259" key="2">
    <source>
        <dbReference type="Pfam" id="PF14358"/>
    </source>
</evidence>
<feature type="transmembrane region" description="Helical" evidence="1">
    <location>
        <begin position="111"/>
        <end position="129"/>
    </location>
</feature>
<name>A0A7G9FYU4_9FIRM</name>
<evidence type="ECO:0000256" key="1">
    <source>
        <dbReference type="SAM" id="Phobius"/>
    </source>
</evidence>
<keyword evidence="4" id="KW-1185">Reference proteome</keyword>
<organism evidence="3 4">
    <name type="scientific">Simiaoa sunii</name>
    <dbReference type="NCBI Taxonomy" id="2763672"/>
    <lineage>
        <taxon>Bacteria</taxon>
        <taxon>Bacillati</taxon>
        <taxon>Bacillota</taxon>
        <taxon>Clostridia</taxon>
        <taxon>Lachnospirales</taxon>
        <taxon>Lachnospiraceae</taxon>
        <taxon>Simiaoa</taxon>
    </lineage>
</organism>
<dbReference type="GO" id="GO:0016020">
    <property type="term" value="C:membrane"/>
    <property type="evidence" value="ECO:0007669"/>
    <property type="project" value="InterPro"/>
</dbReference>
<feature type="transmembrane region" description="Helical" evidence="1">
    <location>
        <begin position="32"/>
        <end position="50"/>
    </location>
</feature>